<dbReference type="Proteomes" id="UP001556631">
    <property type="component" value="Unassembled WGS sequence"/>
</dbReference>
<sequence>MSDAQVRGGGYIPTLIAGCLGVFVAQVAYSLPASVLGTIQLDLGISGSQLTWVSASFAAAMVIFELTFGVVGDIFGRKQLLLGGLGLLILGEVITLAGASNVHALWTGQAIAGIGAGALYPISLTMIAALAPDAVTRARSIALWAGFLSIGAAVSPIAAGSLAENGHWKDSFWIPVALAVVAIIVALKATNSSAPEGRTLDLPGQVTLVIGLLALVWALTEGSQGGYGQRDIVVGFVIAAVFLAAFVAIELRTASPLVHLNLFANRSFAITGIVAIIGMFAYLAICFSMTMFLGTVIHIGAVYIGLLFLVIQIPALLLVPLVAKLIHSVSPQWVLTLGFLCIGAAGFWASRFDAHSFLDAHGAPHDAAFVKFIVPMILNGIGFALTVGSITAVAINSVPLRLAGMASATTNLLRDFGFALGPVLGGAIYNSIANRKLDAGLDAALDKAGQQGFTVLGQPLDPHVPTESVMGALHGLAQGGGSVAVNSVPVLTDPKTGKPFVDMPFALHDLAFSSLSHAFNVTFLAAAICALGSAVLCVVGLAGAKSASAEAVELGTDVLHEVAGVAEDVAPV</sequence>
<feature type="transmembrane region" description="Helical" evidence="6">
    <location>
        <begin position="232"/>
        <end position="251"/>
    </location>
</feature>
<feature type="domain" description="Major facilitator superfamily (MFS) profile" evidence="7">
    <location>
        <begin position="14"/>
        <end position="545"/>
    </location>
</feature>
<dbReference type="EMBL" id="JBFPJR010000001">
    <property type="protein sequence ID" value="MEX0426140.1"/>
    <property type="molecule type" value="Genomic_DNA"/>
</dbReference>
<dbReference type="SUPFAM" id="SSF103473">
    <property type="entry name" value="MFS general substrate transporter"/>
    <property type="match status" value="1"/>
</dbReference>
<feature type="transmembrane region" description="Helical" evidence="6">
    <location>
        <begin position="49"/>
        <end position="68"/>
    </location>
</feature>
<dbReference type="InterPro" id="IPR011701">
    <property type="entry name" value="MFS"/>
</dbReference>
<feature type="transmembrane region" description="Helical" evidence="6">
    <location>
        <begin position="297"/>
        <end position="321"/>
    </location>
</feature>
<feature type="transmembrane region" description="Helical" evidence="6">
    <location>
        <begin position="80"/>
        <end position="100"/>
    </location>
</feature>
<dbReference type="RefSeq" id="WP_367990796.1">
    <property type="nucleotide sequence ID" value="NZ_JBFPJR010000001.1"/>
</dbReference>
<dbReference type="PANTHER" id="PTHR42718:SF9">
    <property type="entry name" value="MAJOR FACILITATOR SUPERFAMILY MULTIDRUG TRANSPORTER MFSC"/>
    <property type="match status" value="1"/>
</dbReference>
<evidence type="ECO:0000256" key="5">
    <source>
        <dbReference type="ARBA" id="ARBA00023136"/>
    </source>
</evidence>
<dbReference type="Gene3D" id="1.20.1250.20">
    <property type="entry name" value="MFS general substrate transporter like domains"/>
    <property type="match status" value="2"/>
</dbReference>
<feature type="transmembrane region" description="Helical" evidence="6">
    <location>
        <begin position="333"/>
        <end position="352"/>
    </location>
</feature>
<evidence type="ECO:0000256" key="3">
    <source>
        <dbReference type="ARBA" id="ARBA00022692"/>
    </source>
</evidence>
<dbReference type="PROSITE" id="PS51257">
    <property type="entry name" value="PROKAR_LIPOPROTEIN"/>
    <property type="match status" value="1"/>
</dbReference>
<protein>
    <submittedName>
        <fullName evidence="8">MFS transporter</fullName>
    </submittedName>
</protein>
<keyword evidence="5 6" id="KW-0472">Membrane</keyword>
<evidence type="ECO:0000259" key="7">
    <source>
        <dbReference type="PROSITE" id="PS50850"/>
    </source>
</evidence>
<evidence type="ECO:0000256" key="6">
    <source>
        <dbReference type="SAM" id="Phobius"/>
    </source>
</evidence>
<dbReference type="InterPro" id="IPR020846">
    <property type="entry name" value="MFS_dom"/>
</dbReference>
<keyword evidence="3 6" id="KW-0812">Transmembrane</keyword>
<keyword evidence="9" id="KW-1185">Reference proteome</keyword>
<keyword evidence="4 6" id="KW-1133">Transmembrane helix</keyword>
<organism evidence="8 9">
    <name type="scientific">Nocardioides eburneus</name>
    <dbReference type="NCBI Taxonomy" id="3231482"/>
    <lineage>
        <taxon>Bacteria</taxon>
        <taxon>Bacillati</taxon>
        <taxon>Actinomycetota</taxon>
        <taxon>Actinomycetes</taxon>
        <taxon>Propionibacteriales</taxon>
        <taxon>Nocardioidaceae</taxon>
        <taxon>Nocardioides</taxon>
    </lineage>
</organism>
<proteinExistence type="predicted"/>
<feature type="transmembrane region" description="Helical" evidence="6">
    <location>
        <begin position="106"/>
        <end position="129"/>
    </location>
</feature>
<dbReference type="PANTHER" id="PTHR42718">
    <property type="entry name" value="MAJOR FACILITATOR SUPERFAMILY MULTIDRUG TRANSPORTER MFSC"/>
    <property type="match status" value="1"/>
</dbReference>
<evidence type="ECO:0000256" key="2">
    <source>
        <dbReference type="ARBA" id="ARBA00022448"/>
    </source>
</evidence>
<keyword evidence="2" id="KW-0813">Transport</keyword>
<gene>
    <name evidence="8" type="ORF">AB3X52_00800</name>
</gene>
<feature type="transmembrane region" description="Helical" evidence="6">
    <location>
        <begin position="172"/>
        <end position="190"/>
    </location>
</feature>
<evidence type="ECO:0000313" key="9">
    <source>
        <dbReference type="Proteomes" id="UP001556631"/>
    </source>
</evidence>
<evidence type="ECO:0000313" key="8">
    <source>
        <dbReference type="EMBL" id="MEX0426140.1"/>
    </source>
</evidence>
<dbReference type="Pfam" id="PF07690">
    <property type="entry name" value="MFS_1"/>
    <property type="match status" value="1"/>
</dbReference>
<feature type="transmembrane region" description="Helical" evidence="6">
    <location>
        <begin position="141"/>
        <end position="160"/>
    </location>
</feature>
<dbReference type="InterPro" id="IPR036259">
    <property type="entry name" value="MFS_trans_sf"/>
</dbReference>
<feature type="transmembrane region" description="Helical" evidence="6">
    <location>
        <begin position="263"/>
        <end position="285"/>
    </location>
</feature>
<feature type="transmembrane region" description="Helical" evidence="6">
    <location>
        <begin position="521"/>
        <end position="544"/>
    </location>
</feature>
<evidence type="ECO:0000256" key="1">
    <source>
        <dbReference type="ARBA" id="ARBA00004651"/>
    </source>
</evidence>
<comment type="caution">
    <text evidence="8">The sequence shown here is derived from an EMBL/GenBank/DDBJ whole genome shotgun (WGS) entry which is preliminary data.</text>
</comment>
<feature type="transmembrane region" description="Helical" evidence="6">
    <location>
        <begin position="12"/>
        <end position="29"/>
    </location>
</feature>
<dbReference type="PROSITE" id="PS50850">
    <property type="entry name" value="MFS"/>
    <property type="match status" value="1"/>
</dbReference>
<comment type="subcellular location">
    <subcellularLocation>
        <location evidence="1">Cell membrane</location>
        <topology evidence="1">Multi-pass membrane protein</topology>
    </subcellularLocation>
</comment>
<accession>A0ABV3ST71</accession>
<reference evidence="8 9" key="1">
    <citation type="submission" date="2024-07" db="EMBL/GenBank/DDBJ databases">
        <authorList>
            <person name="Lee S."/>
            <person name="Kang M."/>
        </authorList>
    </citation>
    <scope>NUCLEOTIDE SEQUENCE [LARGE SCALE GENOMIC DNA]</scope>
    <source>
        <strain evidence="8 9">DS6</strain>
    </source>
</reference>
<feature type="transmembrane region" description="Helical" evidence="6">
    <location>
        <begin position="202"/>
        <end position="220"/>
    </location>
</feature>
<evidence type="ECO:0000256" key="4">
    <source>
        <dbReference type="ARBA" id="ARBA00022989"/>
    </source>
</evidence>
<feature type="transmembrane region" description="Helical" evidence="6">
    <location>
        <begin position="372"/>
        <end position="395"/>
    </location>
</feature>
<name>A0ABV3ST71_9ACTN</name>